<feature type="region of interest" description="Disordered" evidence="2">
    <location>
        <begin position="263"/>
        <end position="427"/>
    </location>
</feature>
<dbReference type="AlphaFoldDB" id="A0AAV2AT56"/>
<accession>A0AAV2AT56</accession>
<comment type="caution">
    <text evidence="5">The sequence shown here is derived from an EMBL/GenBank/DDBJ whole genome shotgun (WGS) entry which is preliminary data.</text>
</comment>
<evidence type="ECO:0000256" key="2">
    <source>
        <dbReference type="SAM" id="MobiDB-lite"/>
    </source>
</evidence>
<feature type="compositionally biased region" description="Polar residues" evidence="2">
    <location>
        <begin position="409"/>
        <end position="423"/>
    </location>
</feature>
<dbReference type="InterPro" id="IPR040181">
    <property type="entry name" value="PKHG5/7"/>
</dbReference>
<dbReference type="InterPro" id="IPR000219">
    <property type="entry name" value="DH_dom"/>
</dbReference>
<dbReference type="InterPro" id="IPR001331">
    <property type="entry name" value="GDS_CDC24_CS"/>
</dbReference>
<feature type="compositionally biased region" description="Polar residues" evidence="2">
    <location>
        <begin position="690"/>
        <end position="702"/>
    </location>
</feature>
<keyword evidence="6" id="KW-1185">Reference proteome</keyword>
<feature type="domain" description="PH" evidence="3">
    <location>
        <begin position="1036"/>
        <end position="1168"/>
    </location>
</feature>
<dbReference type="SUPFAM" id="SSF48065">
    <property type="entry name" value="DBL homology domain (DH-domain)"/>
    <property type="match status" value="1"/>
</dbReference>
<dbReference type="Pfam" id="PF00621">
    <property type="entry name" value="RhoGEF"/>
    <property type="match status" value="1"/>
</dbReference>
<dbReference type="GO" id="GO:0005085">
    <property type="term" value="F:guanyl-nucleotide exchange factor activity"/>
    <property type="evidence" value="ECO:0007669"/>
    <property type="project" value="InterPro"/>
</dbReference>
<feature type="region of interest" description="Disordered" evidence="2">
    <location>
        <begin position="682"/>
        <end position="702"/>
    </location>
</feature>
<feature type="compositionally biased region" description="Low complexity" evidence="2">
    <location>
        <begin position="20"/>
        <end position="30"/>
    </location>
</feature>
<protein>
    <recommendedName>
        <fullName evidence="7">Pleckstrin homology domain-containing family G member 7</fullName>
    </recommendedName>
</protein>
<feature type="domain" description="DH" evidence="4">
    <location>
        <begin position="788"/>
        <end position="982"/>
    </location>
</feature>
<dbReference type="PANTHER" id="PTHR13217:SF6">
    <property type="entry name" value="PLECKSTRIN HOMOLOGY DOMAIN-CONTAINING FAMILY G MEMBER 7"/>
    <property type="match status" value="1"/>
</dbReference>
<dbReference type="InterPro" id="IPR035899">
    <property type="entry name" value="DBL_dom_sf"/>
</dbReference>
<gene>
    <name evidence="5" type="ORF">LARSCL_LOCUS14551</name>
</gene>
<feature type="region of interest" description="Disordered" evidence="2">
    <location>
        <begin position="1"/>
        <end position="95"/>
    </location>
</feature>
<feature type="region of interest" description="Disordered" evidence="2">
    <location>
        <begin position="474"/>
        <end position="569"/>
    </location>
</feature>
<name>A0AAV2AT56_9ARAC</name>
<evidence type="ECO:0000313" key="5">
    <source>
        <dbReference type="EMBL" id="CAL1286974.1"/>
    </source>
</evidence>
<organism evidence="5 6">
    <name type="scientific">Larinioides sclopetarius</name>
    <dbReference type="NCBI Taxonomy" id="280406"/>
    <lineage>
        <taxon>Eukaryota</taxon>
        <taxon>Metazoa</taxon>
        <taxon>Ecdysozoa</taxon>
        <taxon>Arthropoda</taxon>
        <taxon>Chelicerata</taxon>
        <taxon>Arachnida</taxon>
        <taxon>Araneae</taxon>
        <taxon>Araneomorphae</taxon>
        <taxon>Entelegynae</taxon>
        <taxon>Araneoidea</taxon>
        <taxon>Araneidae</taxon>
        <taxon>Larinioides</taxon>
    </lineage>
</organism>
<evidence type="ECO:0000259" key="3">
    <source>
        <dbReference type="PROSITE" id="PS50003"/>
    </source>
</evidence>
<sequence>MFTRRKTCASDSQETSPEHSSPMSSPNKSSQLAMRTKSLRERFGSKRSYSENFKDPPVTATTSPSKESCRAARPSLPVIQSTIPTDESKDPQKIYNPYAQPQNLLQQQVFQQQQKRQMNVLSEHYNPFAVLPEETYCSALDINSQEGDPRFPWQRDAAVQCDLSPDPEGKRFTRRDSFFMLAKDEAAEKKERKPSIIALQDNFPTSLSSLTASLAAPLPSTLTSYPTGLTMLPAGCREEQSAQFLAEKFKEGYWHNLSICTEEDETPSAPEYPEPFKDKKKKKKTSMLQRALSERTRSRRLTYQSEEARSGLSPQRFPHRTNTSEGMPEYRHPQNPPAEFPPVPVVNCSSEPSSRTETPPSDASPQTPPAAPSSSPSRRNSDRRKRGFVRKNTQSAPDSFDNDDDSYTGVPTITHSSADTAEGSTKRNEGLSIGYFNFDSMQRLLDLSITASTKPEKPAFLLTPGGLTVGKDKSGAYMTLPSPNVQNADDQDGPTNVFKKLSSVEDEESEVEDAAHAPPASVLHRRRALVPPKTLTDDYESATDEGDAHSPTETSPTNDDPSKKGRRNSIVVIPPMQICPGDLLVYSKVLSQRNTLLDYDGSTQSLSISEDSSRKGKNTWSILRLFDRSGRSKSESLCGLEEVLSNLRPSEFSDEHLSKYKGMQWSEFVSLWEGRTPKESKGLFRRQSRKQLPTHTGSHQSTLTRTISRILTPASIEKDSNQENLVSHFTKAQAENKAGEQQTSPIHSNHVGEEVAKDSNDNSIAALDEIEHQIENLDSLTRSRNELKRREAMWDLFQSECMFLDDHLMVLRNVFMEPLKKIQVEGFAMFAEPEVLFGNLEELCMVTHAFCKEFLSLILQKMSGDEIDTTEVLVKLFQKSPKAHALTQAYHRYTLNYINALNYLETLRRQVEFNEFEKWCCRDVRCKKLQLTDLLVSPVQHVMRVPLILKEIEMRTENPEEKRLISAIIEAEENSLRELDDKMKWLKNFERLLEIQRSIVWPSVFELDPKAFIPDFLKQPLAKQPCERLIVSPRRQIVLEGALQLLDSGKPSEAFVLLFDDMLLITRRKKGLHKKKSSITENWASTCNKSNPPHEAGYKYIVYKQPLSLDRFFIHDVSAQDGAANNLKNAFVLVCLNRFQQIVTVHTFQASSESAKALWLSKLRDTMDRWKRTLQNTVFRNQRTSTNTATTTVQAPNNITTVK</sequence>
<feature type="compositionally biased region" description="Basic and acidic residues" evidence="2">
    <location>
        <begin position="38"/>
        <end position="54"/>
    </location>
</feature>
<dbReference type="EMBL" id="CAXIEN010000211">
    <property type="protein sequence ID" value="CAL1286974.1"/>
    <property type="molecule type" value="Genomic_DNA"/>
</dbReference>
<reference evidence="5 6" key="1">
    <citation type="submission" date="2024-04" db="EMBL/GenBank/DDBJ databases">
        <authorList>
            <person name="Rising A."/>
            <person name="Reimegard J."/>
            <person name="Sonavane S."/>
            <person name="Akerstrom W."/>
            <person name="Nylinder S."/>
            <person name="Hedman E."/>
            <person name="Kallberg Y."/>
        </authorList>
    </citation>
    <scope>NUCLEOTIDE SEQUENCE [LARGE SCALE GENOMIC DNA]</scope>
</reference>
<dbReference type="GO" id="GO:0007266">
    <property type="term" value="P:Rho protein signal transduction"/>
    <property type="evidence" value="ECO:0007669"/>
    <property type="project" value="TreeGrafter"/>
</dbReference>
<dbReference type="PANTHER" id="PTHR13217">
    <property type="entry name" value="PLECKSTRIN HOMOLOGY DOMAIN-CONTAINING FAMILY G MEMBER 7"/>
    <property type="match status" value="1"/>
</dbReference>
<evidence type="ECO:0000256" key="1">
    <source>
        <dbReference type="SAM" id="Coils"/>
    </source>
</evidence>
<feature type="compositionally biased region" description="Pro residues" evidence="2">
    <location>
        <begin position="334"/>
        <end position="344"/>
    </location>
</feature>
<dbReference type="Gene3D" id="2.30.29.30">
    <property type="entry name" value="Pleckstrin-homology domain (PH domain)/Phosphotyrosine-binding domain (PTB)"/>
    <property type="match status" value="1"/>
</dbReference>
<dbReference type="InterPro" id="IPR011993">
    <property type="entry name" value="PH-like_dom_sf"/>
</dbReference>
<keyword evidence="1" id="KW-0175">Coiled coil</keyword>
<dbReference type="SMART" id="SM00325">
    <property type="entry name" value="RhoGEF"/>
    <property type="match status" value="1"/>
</dbReference>
<dbReference type="SUPFAM" id="SSF50729">
    <property type="entry name" value="PH domain-like"/>
    <property type="match status" value="1"/>
</dbReference>
<dbReference type="SMART" id="SM00233">
    <property type="entry name" value="PH"/>
    <property type="match status" value="1"/>
</dbReference>
<proteinExistence type="predicted"/>
<feature type="compositionally biased region" description="Low complexity" evidence="2">
    <location>
        <begin position="349"/>
        <end position="365"/>
    </location>
</feature>
<dbReference type="PROSITE" id="PS00741">
    <property type="entry name" value="DH_1"/>
    <property type="match status" value="1"/>
</dbReference>
<evidence type="ECO:0000259" key="4">
    <source>
        <dbReference type="PROSITE" id="PS50010"/>
    </source>
</evidence>
<evidence type="ECO:0000313" key="6">
    <source>
        <dbReference type="Proteomes" id="UP001497382"/>
    </source>
</evidence>
<feature type="coiled-coil region" evidence="1">
    <location>
        <begin position="760"/>
        <end position="790"/>
    </location>
</feature>
<evidence type="ECO:0008006" key="7">
    <source>
        <dbReference type="Google" id="ProtNLM"/>
    </source>
</evidence>
<feature type="compositionally biased region" description="Polar residues" evidence="2">
    <location>
        <begin position="9"/>
        <end position="19"/>
    </location>
</feature>
<dbReference type="PROSITE" id="PS50003">
    <property type="entry name" value="PH_DOMAIN"/>
    <property type="match status" value="1"/>
</dbReference>
<dbReference type="Proteomes" id="UP001497382">
    <property type="component" value="Unassembled WGS sequence"/>
</dbReference>
<dbReference type="Gene3D" id="1.20.900.10">
    <property type="entry name" value="Dbl homology (DH) domain"/>
    <property type="match status" value="1"/>
</dbReference>
<dbReference type="CDD" id="cd13245">
    <property type="entry name" value="PH_PLEKHG7"/>
    <property type="match status" value="1"/>
</dbReference>
<dbReference type="InterPro" id="IPR001849">
    <property type="entry name" value="PH_domain"/>
</dbReference>
<dbReference type="PROSITE" id="PS50010">
    <property type="entry name" value="DH_2"/>
    <property type="match status" value="1"/>
</dbReference>